<feature type="transmembrane region" description="Helical" evidence="1">
    <location>
        <begin position="50"/>
        <end position="71"/>
    </location>
</feature>
<sequence>MNNQHYKRRLDTYISHDSVFTERDKQKVFQKIKELSNEPVTKKRNTKFLFAKYVGPIVLALLMVGIVGFLLQNLSQNNLEEKSVTEKEYEFPSAEIIQNKVNELIENFELGMTHEQVKETFGEDYISGEAQNPEGEPFSYWTYYYYKNPNITGGAPIPGDIDIQNLGQKHVGIEFSIFWRDKKVLFATVAYRTSENIKVMEFKRDGDISEYTVNNW</sequence>
<dbReference type="Proteomes" id="UP000315215">
    <property type="component" value="Chromosome"/>
</dbReference>
<dbReference type="AlphaFoldDB" id="A0A516KDQ9"/>
<organism evidence="2 3">
    <name type="scientific">Radiobacillus deserti</name>
    <dbReference type="NCBI Taxonomy" id="2594883"/>
    <lineage>
        <taxon>Bacteria</taxon>
        <taxon>Bacillati</taxon>
        <taxon>Bacillota</taxon>
        <taxon>Bacilli</taxon>
        <taxon>Bacillales</taxon>
        <taxon>Bacillaceae</taxon>
        <taxon>Radiobacillus</taxon>
    </lineage>
</organism>
<evidence type="ECO:0000313" key="3">
    <source>
        <dbReference type="Proteomes" id="UP000315215"/>
    </source>
</evidence>
<gene>
    <name evidence="2" type="ORF">FN924_04740</name>
</gene>
<reference evidence="2 3" key="1">
    <citation type="submission" date="2019-07" db="EMBL/GenBank/DDBJ databases">
        <authorList>
            <person name="Li J."/>
        </authorList>
    </citation>
    <scope>NUCLEOTIDE SEQUENCE [LARGE SCALE GENOMIC DNA]</scope>
    <source>
        <strain evidence="2 3">TKL69</strain>
    </source>
</reference>
<dbReference type="RefSeq" id="WP_143892294.1">
    <property type="nucleotide sequence ID" value="NZ_CP041666.1"/>
</dbReference>
<keyword evidence="1" id="KW-0812">Transmembrane</keyword>
<dbReference type="KEGG" id="aqt:FN924_04740"/>
<accession>A0A516KDQ9</accession>
<keyword evidence="1" id="KW-0472">Membrane</keyword>
<keyword evidence="1" id="KW-1133">Transmembrane helix</keyword>
<keyword evidence="3" id="KW-1185">Reference proteome</keyword>
<name>A0A516KDQ9_9BACI</name>
<protein>
    <submittedName>
        <fullName evidence="2">Uncharacterized protein</fullName>
    </submittedName>
</protein>
<proteinExistence type="predicted"/>
<evidence type="ECO:0000313" key="2">
    <source>
        <dbReference type="EMBL" id="QDP39544.1"/>
    </source>
</evidence>
<dbReference type="EMBL" id="CP041666">
    <property type="protein sequence ID" value="QDP39544.1"/>
    <property type="molecule type" value="Genomic_DNA"/>
</dbReference>
<evidence type="ECO:0000256" key="1">
    <source>
        <dbReference type="SAM" id="Phobius"/>
    </source>
</evidence>
<dbReference type="OrthoDB" id="9862938at2"/>